<dbReference type="PIRSF" id="PIRSF000097">
    <property type="entry name" value="AKR"/>
    <property type="match status" value="1"/>
</dbReference>
<gene>
    <name evidence="8" type="ORF">ONB1V03_LOCUS17663</name>
</gene>
<keyword evidence="9" id="KW-1185">Reference proteome</keyword>
<evidence type="ECO:0000259" key="7">
    <source>
        <dbReference type="Pfam" id="PF00248"/>
    </source>
</evidence>
<organism evidence="8">
    <name type="scientific">Oppiella nova</name>
    <dbReference type="NCBI Taxonomy" id="334625"/>
    <lineage>
        <taxon>Eukaryota</taxon>
        <taxon>Metazoa</taxon>
        <taxon>Ecdysozoa</taxon>
        <taxon>Arthropoda</taxon>
        <taxon>Chelicerata</taxon>
        <taxon>Arachnida</taxon>
        <taxon>Acari</taxon>
        <taxon>Acariformes</taxon>
        <taxon>Sarcoptiformes</taxon>
        <taxon>Oribatida</taxon>
        <taxon>Brachypylina</taxon>
        <taxon>Oppioidea</taxon>
        <taxon>Oppiidae</taxon>
        <taxon>Oppiella</taxon>
    </lineage>
</organism>
<evidence type="ECO:0000256" key="5">
    <source>
        <dbReference type="PIRSR" id="PIRSR000097-2"/>
    </source>
</evidence>
<dbReference type="PANTHER" id="PTHR43827:SF3">
    <property type="entry name" value="NADP-DEPENDENT OXIDOREDUCTASE DOMAIN-CONTAINING PROTEIN"/>
    <property type="match status" value="1"/>
</dbReference>
<feature type="non-terminal residue" evidence="8">
    <location>
        <position position="1"/>
    </location>
</feature>
<feature type="active site" description="Proton donor" evidence="4">
    <location>
        <position position="55"/>
    </location>
</feature>
<dbReference type="InterPro" id="IPR018170">
    <property type="entry name" value="Aldo/ket_reductase_CS"/>
</dbReference>
<dbReference type="InterPro" id="IPR020471">
    <property type="entry name" value="AKR"/>
</dbReference>
<dbReference type="PRINTS" id="PR00069">
    <property type="entry name" value="ALDKETRDTASE"/>
</dbReference>
<evidence type="ECO:0000256" key="2">
    <source>
        <dbReference type="ARBA" id="ARBA00022857"/>
    </source>
</evidence>
<dbReference type="OrthoDB" id="416253at2759"/>
<name>A0A7R9QXZ4_9ACAR</name>
<feature type="binding site" evidence="5">
    <location>
        <position position="117"/>
    </location>
    <ligand>
        <name>substrate</name>
    </ligand>
</feature>
<dbReference type="Gene3D" id="3.20.20.100">
    <property type="entry name" value="NADP-dependent oxidoreductase domain"/>
    <property type="match status" value="1"/>
</dbReference>
<keyword evidence="2" id="KW-0521">NADP</keyword>
<evidence type="ECO:0000256" key="4">
    <source>
        <dbReference type="PIRSR" id="PIRSR000097-1"/>
    </source>
</evidence>
<dbReference type="EMBL" id="CAJPVJ010022406">
    <property type="protein sequence ID" value="CAG2178238.1"/>
    <property type="molecule type" value="Genomic_DNA"/>
</dbReference>
<evidence type="ECO:0000256" key="6">
    <source>
        <dbReference type="PIRSR" id="PIRSR000097-3"/>
    </source>
</evidence>
<dbReference type="CDD" id="cd19071">
    <property type="entry name" value="AKR_AKR1-5-like"/>
    <property type="match status" value="1"/>
</dbReference>
<dbReference type="SUPFAM" id="SSF51430">
    <property type="entry name" value="NAD(P)-linked oxidoreductase"/>
    <property type="match status" value="1"/>
</dbReference>
<dbReference type="InterPro" id="IPR023210">
    <property type="entry name" value="NADP_OxRdtase_dom"/>
</dbReference>
<feature type="site" description="Lowers pKa of active site Tyr" evidence="6">
    <location>
        <position position="84"/>
    </location>
</feature>
<feature type="domain" description="NADP-dependent oxidoreductase" evidence="7">
    <location>
        <begin position="31"/>
        <end position="246"/>
    </location>
</feature>
<dbReference type="Proteomes" id="UP000728032">
    <property type="component" value="Unassembled WGS sequence"/>
</dbReference>
<dbReference type="PANTHER" id="PTHR43827">
    <property type="entry name" value="2,5-DIKETO-D-GLUCONIC ACID REDUCTASE"/>
    <property type="match status" value="1"/>
</dbReference>
<evidence type="ECO:0000313" key="9">
    <source>
        <dbReference type="Proteomes" id="UP000728032"/>
    </source>
</evidence>
<dbReference type="FunFam" id="3.20.20.100:FF:000002">
    <property type="entry name" value="2,5-diketo-D-gluconic acid reductase A"/>
    <property type="match status" value="1"/>
</dbReference>
<keyword evidence="3" id="KW-0560">Oxidoreductase</keyword>
<dbReference type="InterPro" id="IPR036812">
    <property type="entry name" value="NAD(P)_OxRdtase_dom_sf"/>
</dbReference>
<comment type="similarity">
    <text evidence="1">Belongs to the aldo/keto reductase family.</text>
</comment>
<sequence length="246" mass="26960">MPLRESVVPTLKLNSGYEVPVLGLGTYNDTSEVMVQTVQDAIAAGYRHIDTAELYGNEADIGKGLAIAIKAGHVKREEVFITSKIKPTGRDRKTALEAVQTALKKLDTPYVDLMLVHWPEGNVSDIYAGLEDALSQKLVHSIGVSNFEVKNLNDLLKTAKVKPAMNQIEIHPNMNQDETVDLCKKEGIVVTGFSPLGTGTLLKESHLVAIATAHKKSSAQVCLRWQIQRGLVTIPKTTHKDRLTEN</sequence>
<proteinExistence type="inferred from homology"/>
<evidence type="ECO:0000256" key="1">
    <source>
        <dbReference type="ARBA" id="ARBA00007905"/>
    </source>
</evidence>
<dbReference type="Pfam" id="PF00248">
    <property type="entry name" value="Aldo_ket_red"/>
    <property type="match status" value="1"/>
</dbReference>
<dbReference type="GO" id="GO:0016616">
    <property type="term" value="F:oxidoreductase activity, acting on the CH-OH group of donors, NAD or NADP as acceptor"/>
    <property type="evidence" value="ECO:0007669"/>
    <property type="project" value="UniProtKB-ARBA"/>
</dbReference>
<evidence type="ECO:0000313" key="8">
    <source>
        <dbReference type="EMBL" id="CAD7661102.1"/>
    </source>
</evidence>
<dbReference type="EMBL" id="OC937231">
    <property type="protein sequence ID" value="CAD7661102.1"/>
    <property type="molecule type" value="Genomic_DNA"/>
</dbReference>
<reference evidence="8" key="1">
    <citation type="submission" date="2020-11" db="EMBL/GenBank/DDBJ databases">
        <authorList>
            <person name="Tran Van P."/>
        </authorList>
    </citation>
    <scope>NUCLEOTIDE SEQUENCE</scope>
</reference>
<dbReference type="PROSITE" id="PS00798">
    <property type="entry name" value="ALDOKETO_REDUCTASE_1"/>
    <property type="match status" value="1"/>
</dbReference>
<accession>A0A7R9QXZ4</accession>
<evidence type="ECO:0000256" key="3">
    <source>
        <dbReference type="ARBA" id="ARBA00023002"/>
    </source>
</evidence>
<dbReference type="AlphaFoldDB" id="A0A7R9QXZ4"/>
<protein>
    <recommendedName>
        <fullName evidence="7">NADP-dependent oxidoreductase domain-containing protein</fullName>
    </recommendedName>
</protein>